<keyword evidence="7 16" id="KW-0812">Transmembrane</keyword>
<dbReference type="InterPro" id="IPR003342">
    <property type="entry name" value="ArnT-like_N"/>
</dbReference>
<feature type="region of interest" description="Disordered" evidence="15">
    <location>
        <begin position="1"/>
        <end position="20"/>
    </location>
</feature>
<dbReference type="SMART" id="SM00472">
    <property type="entry name" value="MIR"/>
    <property type="match status" value="3"/>
</dbReference>
<dbReference type="GO" id="GO:0004169">
    <property type="term" value="F:dolichyl-phosphate-mannose-protein mannosyltransferase activity"/>
    <property type="evidence" value="ECO:0007669"/>
    <property type="project" value="UniProtKB-EC"/>
</dbReference>
<evidence type="ECO:0000256" key="8">
    <source>
        <dbReference type="ARBA" id="ARBA00022737"/>
    </source>
</evidence>
<evidence type="ECO:0000256" key="9">
    <source>
        <dbReference type="ARBA" id="ARBA00022824"/>
    </source>
</evidence>
<feature type="domain" description="MIR" evidence="17">
    <location>
        <begin position="573"/>
        <end position="629"/>
    </location>
</feature>
<evidence type="ECO:0000256" key="14">
    <source>
        <dbReference type="ARBA" id="ARBA00045102"/>
    </source>
</evidence>
<name>A0AAV2GZ89_LYMST</name>
<feature type="region of interest" description="Disordered" evidence="15">
    <location>
        <begin position="40"/>
        <end position="109"/>
    </location>
</feature>
<dbReference type="InterPro" id="IPR036300">
    <property type="entry name" value="MIR_dom_sf"/>
</dbReference>
<protein>
    <recommendedName>
        <fullName evidence="12">Protein O-mannosyl-transferase 2</fullName>
        <ecNumber evidence="4">2.4.1.109</ecNumber>
    </recommendedName>
</protein>
<keyword evidence="19" id="KW-1185">Reference proteome</keyword>
<feature type="compositionally biased region" description="Polar residues" evidence="15">
    <location>
        <begin position="1"/>
        <end position="18"/>
    </location>
</feature>
<comment type="pathway">
    <text evidence="2">Protein modification; protein glycosylation.</text>
</comment>
<dbReference type="GO" id="GO:0005789">
    <property type="term" value="C:endoplasmic reticulum membrane"/>
    <property type="evidence" value="ECO:0007669"/>
    <property type="project" value="UniProtKB-SubCell"/>
</dbReference>
<evidence type="ECO:0000256" key="7">
    <source>
        <dbReference type="ARBA" id="ARBA00022692"/>
    </source>
</evidence>
<keyword evidence="6" id="KW-0808">Transferase</keyword>
<evidence type="ECO:0000313" key="18">
    <source>
        <dbReference type="EMBL" id="CAL1526203.1"/>
    </source>
</evidence>
<evidence type="ECO:0000256" key="10">
    <source>
        <dbReference type="ARBA" id="ARBA00022989"/>
    </source>
</evidence>
<feature type="transmembrane region" description="Helical" evidence="16">
    <location>
        <begin position="701"/>
        <end position="723"/>
    </location>
</feature>
<dbReference type="Pfam" id="PF02815">
    <property type="entry name" value="MIR"/>
    <property type="match status" value="1"/>
</dbReference>
<evidence type="ECO:0000256" key="13">
    <source>
        <dbReference type="ARBA" id="ARBA00045085"/>
    </source>
</evidence>
<dbReference type="Pfam" id="PF02366">
    <property type="entry name" value="PMT"/>
    <property type="match status" value="1"/>
</dbReference>
<comment type="subcellular location">
    <subcellularLocation>
        <location evidence="1">Endoplasmic reticulum membrane</location>
        <topology evidence="1">Multi-pass membrane protein</topology>
    </subcellularLocation>
</comment>
<feature type="transmembrane region" description="Helical" evidence="16">
    <location>
        <begin position="744"/>
        <end position="763"/>
    </location>
</feature>
<feature type="transmembrane region" description="Helical" evidence="16">
    <location>
        <begin position="775"/>
        <end position="798"/>
    </location>
</feature>
<dbReference type="AlphaFoldDB" id="A0AAV2GZ89"/>
<keyword evidence="5" id="KW-0328">Glycosyltransferase</keyword>
<evidence type="ECO:0000256" key="5">
    <source>
        <dbReference type="ARBA" id="ARBA00022676"/>
    </source>
</evidence>
<dbReference type="PROSITE" id="PS50919">
    <property type="entry name" value="MIR"/>
    <property type="match status" value="3"/>
</dbReference>
<proteinExistence type="inferred from homology"/>
<feature type="transmembrane region" description="Helical" evidence="16">
    <location>
        <begin position="338"/>
        <end position="370"/>
    </location>
</feature>
<evidence type="ECO:0000259" key="17">
    <source>
        <dbReference type="PROSITE" id="PS50919"/>
    </source>
</evidence>
<comment type="caution">
    <text evidence="18">The sequence shown here is derived from an EMBL/GenBank/DDBJ whole genome shotgun (WGS) entry which is preliminary data.</text>
</comment>
<feature type="compositionally biased region" description="Polar residues" evidence="15">
    <location>
        <begin position="48"/>
        <end position="64"/>
    </location>
</feature>
<dbReference type="CDD" id="cd23282">
    <property type="entry name" value="beta-trefoil_MIR_POMT2"/>
    <property type="match status" value="1"/>
</dbReference>
<dbReference type="SUPFAM" id="SSF82109">
    <property type="entry name" value="MIR domain"/>
    <property type="match status" value="1"/>
</dbReference>
<organism evidence="18 19">
    <name type="scientific">Lymnaea stagnalis</name>
    <name type="common">Great pond snail</name>
    <name type="synonym">Helix stagnalis</name>
    <dbReference type="NCBI Taxonomy" id="6523"/>
    <lineage>
        <taxon>Eukaryota</taxon>
        <taxon>Metazoa</taxon>
        <taxon>Spiralia</taxon>
        <taxon>Lophotrochozoa</taxon>
        <taxon>Mollusca</taxon>
        <taxon>Gastropoda</taxon>
        <taxon>Heterobranchia</taxon>
        <taxon>Euthyneura</taxon>
        <taxon>Panpulmonata</taxon>
        <taxon>Hygrophila</taxon>
        <taxon>Lymnaeoidea</taxon>
        <taxon>Lymnaeidae</taxon>
        <taxon>Lymnaea</taxon>
    </lineage>
</organism>
<evidence type="ECO:0000313" key="19">
    <source>
        <dbReference type="Proteomes" id="UP001497497"/>
    </source>
</evidence>
<keyword evidence="11 16" id="KW-0472">Membrane</keyword>
<evidence type="ECO:0000256" key="6">
    <source>
        <dbReference type="ARBA" id="ARBA00022679"/>
    </source>
</evidence>
<gene>
    <name evidence="18" type="ORF">GSLYS_00000380001</name>
</gene>
<feature type="domain" description="MIR" evidence="17">
    <location>
        <begin position="512"/>
        <end position="568"/>
    </location>
</feature>
<feature type="transmembrane region" description="Helical" evidence="16">
    <location>
        <begin position="805"/>
        <end position="824"/>
    </location>
</feature>
<dbReference type="PANTHER" id="PTHR10050:SF46">
    <property type="entry name" value="PROTEIN O-MANNOSYL-TRANSFERASE 2"/>
    <property type="match status" value="1"/>
</dbReference>
<comment type="similarity">
    <text evidence="3">Belongs to the glycosyltransferase 39 family.</text>
</comment>
<feature type="transmembrane region" description="Helical" evidence="16">
    <location>
        <begin position="391"/>
        <end position="412"/>
    </location>
</feature>
<dbReference type="EC" id="2.4.1.109" evidence="4"/>
<feature type="compositionally biased region" description="Basic and acidic residues" evidence="15">
    <location>
        <begin position="489"/>
        <end position="507"/>
    </location>
</feature>
<dbReference type="InterPro" id="IPR027005">
    <property type="entry name" value="PMT-like"/>
</dbReference>
<keyword evidence="8" id="KW-0677">Repeat</keyword>
<dbReference type="PANTHER" id="PTHR10050">
    <property type="entry name" value="DOLICHYL-PHOSPHATE-MANNOSE--PROTEIN MANNOSYLTRANSFERASE"/>
    <property type="match status" value="1"/>
</dbReference>
<reference evidence="18 19" key="1">
    <citation type="submission" date="2024-04" db="EMBL/GenBank/DDBJ databases">
        <authorList>
            <consortium name="Genoscope - CEA"/>
            <person name="William W."/>
        </authorList>
    </citation>
    <scope>NUCLEOTIDE SEQUENCE [LARGE SCALE GENOMIC DNA]</scope>
</reference>
<feature type="compositionally biased region" description="Acidic residues" evidence="15">
    <location>
        <begin position="146"/>
        <end position="157"/>
    </location>
</feature>
<feature type="transmembrane region" description="Helical" evidence="16">
    <location>
        <begin position="253"/>
        <end position="271"/>
    </location>
</feature>
<feature type="compositionally biased region" description="Polar residues" evidence="15">
    <location>
        <begin position="74"/>
        <end position="86"/>
    </location>
</feature>
<evidence type="ECO:0000256" key="1">
    <source>
        <dbReference type="ARBA" id="ARBA00004477"/>
    </source>
</evidence>
<feature type="region of interest" description="Disordered" evidence="15">
    <location>
        <begin position="470"/>
        <end position="509"/>
    </location>
</feature>
<feature type="transmembrane region" description="Helical" evidence="16">
    <location>
        <begin position="277"/>
        <end position="294"/>
    </location>
</feature>
<dbReference type="InterPro" id="IPR032421">
    <property type="entry name" value="PMT_4TMC"/>
</dbReference>
<sequence>MSYLEMSQSPNLPASKNTLKAGKSFSDTSVLSKGLTHSKAVSTHRLSHQQQATNTSLIQTSDSSGVRDSESDTDASSLKSTSQSSFENRELSLKQCQAPKKVQNTEFSKSTNLRRRNVIQRFHDKTVKSVAAQHEVGTQNSANDNSESEDESLSNISDEEQTWKETKAYYLCWFILLLISLITRIYNIELPAHVCWDETHFGKMGSWYINRTFFFDVHPPLGKMLIGLAGVMTGYDGSFPFHKPGDQYPDSSYVGMRVFCAILGSFLITLAYQCVWLLTHSILASILAAALILFDTGTLALSRHILLDPILMFFIMSSTYNCLKFLTFRNRPFSLPWWIWLSATGVSLACAIGVKFVGLFVILLVGYTTAKDLWTLLGDLSMSLVTLFRHITARVMCLIAVPVIVYSLLFVIHFKVLDHSGNGDGFFSSGFQSQLIGNRLYNVSMPQYIAYGSEITLKQRRTGGAYLHSHPHLYPEEHPPKQQQVTSYSHKDENNKWRIKPHDREPGPNDELIYVHSGDLVRLEHIATRRNLHSHREPAPLSKHHFQISGYGQNGTGDANDIWQVEVESASRGDLIQTVRSKIKFIHYHVRCLLHSHDKKLPKWGWEQLEVTCQPNLRDSTSAWSVEEVTDARLPNVSFEVYSPSFVEKLLESHAVMTQGNSGLKPKEGELTSRPWQWPIDYRGQVFSGQDHRIYMLGNPVIFWSLLALKVIFLILWTGYAVCRKRNVPINKNLRSYCERTFKVCWWLLLAWFLHYAPFWGMARVLYFHHYFPAFLYSAMFGGVVLDFLVTLSCVCVPESVAIKVFHLCLFIVAVVILWSFYLFHPLAYGMSGPTASEEGSMMYKVKWMESWDI</sequence>
<evidence type="ECO:0000256" key="4">
    <source>
        <dbReference type="ARBA" id="ARBA00012839"/>
    </source>
</evidence>
<feature type="region of interest" description="Disordered" evidence="15">
    <location>
        <begin position="129"/>
        <end position="157"/>
    </location>
</feature>
<dbReference type="InterPro" id="IPR016093">
    <property type="entry name" value="MIR_motif"/>
</dbReference>
<feature type="transmembrane region" description="Helical" evidence="16">
    <location>
        <begin position="168"/>
        <end position="186"/>
    </location>
</feature>
<comment type="catalytic activity">
    <reaction evidence="13">
        <text>a di-trans,poly-cis-dolichyl beta-D-mannosyl phosphate + L-threonyl-[protein] = 3-O-(alpha-D-mannosyl)-L-threonyl-[protein] + a di-trans,poly-cis-dolichyl phosphate + H(+)</text>
        <dbReference type="Rhea" id="RHEA:53396"/>
        <dbReference type="Rhea" id="RHEA-COMP:11060"/>
        <dbReference type="Rhea" id="RHEA-COMP:13547"/>
        <dbReference type="Rhea" id="RHEA-COMP:19498"/>
        <dbReference type="Rhea" id="RHEA-COMP:19501"/>
        <dbReference type="ChEBI" id="CHEBI:15378"/>
        <dbReference type="ChEBI" id="CHEBI:30013"/>
        <dbReference type="ChEBI" id="CHEBI:57683"/>
        <dbReference type="ChEBI" id="CHEBI:58211"/>
        <dbReference type="ChEBI" id="CHEBI:137323"/>
        <dbReference type="EC" id="2.4.1.109"/>
    </reaction>
</comment>
<feature type="domain" description="MIR" evidence="17">
    <location>
        <begin position="446"/>
        <end position="502"/>
    </location>
</feature>
<evidence type="ECO:0000256" key="3">
    <source>
        <dbReference type="ARBA" id="ARBA00007222"/>
    </source>
</evidence>
<dbReference type="Pfam" id="PF16192">
    <property type="entry name" value="PMT_4TMC"/>
    <property type="match status" value="1"/>
</dbReference>
<evidence type="ECO:0000256" key="11">
    <source>
        <dbReference type="ARBA" id="ARBA00023136"/>
    </source>
</evidence>
<keyword evidence="10 16" id="KW-1133">Transmembrane helix</keyword>
<evidence type="ECO:0000256" key="2">
    <source>
        <dbReference type="ARBA" id="ARBA00004922"/>
    </source>
</evidence>
<comment type="catalytic activity">
    <reaction evidence="14">
        <text>a di-trans,poly-cis-dolichyl beta-D-mannosyl phosphate + L-seryl-[protein] = 3-O-(alpha-D-mannosyl)-L-seryl-[protein] + a di-trans,poly-cis-dolichyl phosphate + H(+)</text>
        <dbReference type="Rhea" id="RHEA:17377"/>
        <dbReference type="Rhea" id="RHEA-COMP:9863"/>
        <dbReference type="Rhea" id="RHEA-COMP:13546"/>
        <dbReference type="Rhea" id="RHEA-COMP:19498"/>
        <dbReference type="Rhea" id="RHEA-COMP:19501"/>
        <dbReference type="ChEBI" id="CHEBI:15378"/>
        <dbReference type="ChEBI" id="CHEBI:29999"/>
        <dbReference type="ChEBI" id="CHEBI:57683"/>
        <dbReference type="ChEBI" id="CHEBI:58211"/>
        <dbReference type="ChEBI" id="CHEBI:137321"/>
        <dbReference type="EC" id="2.4.1.109"/>
    </reaction>
</comment>
<dbReference type="Proteomes" id="UP001497497">
    <property type="component" value="Unassembled WGS sequence"/>
</dbReference>
<evidence type="ECO:0000256" key="12">
    <source>
        <dbReference type="ARBA" id="ARBA00039583"/>
    </source>
</evidence>
<evidence type="ECO:0000256" key="16">
    <source>
        <dbReference type="SAM" id="Phobius"/>
    </source>
</evidence>
<accession>A0AAV2GZ89</accession>
<keyword evidence="9" id="KW-0256">Endoplasmic reticulum</keyword>
<dbReference type="Gene3D" id="2.80.10.50">
    <property type="match status" value="1"/>
</dbReference>
<evidence type="ECO:0000256" key="15">
    <source>
        <dbReference type="SAM" id="MobiDB-lite"/>
    </source>
</evidence>
<dbReference type="EMBL" id="CAXITT010000003">
    <property type="protein sequence ID" value="CAL1526203.1"/>
    <property type="molecule type" value="Genomic_DNA"/>
</dbReference>